<evidence type="ECO:0000313" key="1">
    <source>
        <dbReference type="EMBL" id="REH44603.1"/>
    </source>
</evidence>
<keyword evidence="2" id="KW-1185">Reference proteome</keyword>
<evidence type="ECO:0000313" key="2">
    <source>
        <dbReference type="Proteomes" id="UP000256269"/>
    </source>
</evidence>
<dbReference type="AlphaFoldDB" id="A0A3E0HFS6"/>
<comment type="caution">
    <text evidence="1">The sequence shown here is derived from an EMBL/GenBank/DDBJ whole genome shotgun (WGS) entry which is preliminary data.</text>
</comment>
<dbReference type="Proteomes" id="UP000256269">
    <property type="component" value="Unassembled WGS sequence"/>
</dbReference>
<dbReference type="OrthoDB" id="9760040at2"/>
<protein>
    <submittedName>
        <fullName evidence="1">Uncharacterized protein (DUF885 family)</fullName>
    </submittedName>
</protein>
<organism evidence="1 2">
    <name type="scientific">Kutzneria buriramensis</name>
    <dbReference type="NCBI Taxonomy" id="1045776"/>
    <lineage>
        <taxon>Bacteria</taxon>
        <taxon>Bacillati</taxon>
        <taxon>Actinomycetota</taxon>
        <taxon>Actinomycetes</taxon>
        <taxon>Pseudonocardiales</taxon>
        <taxon>Pseudonocardiaceae</taxon>
        <taxon>Kutzneria</taxon>
    </lineage>
</organism>
<name>A0A3E0HFS6_9PSEU</name>
<dbReference type="PANTHER" id="PTHR33361:SF2">
    <property type="entry name" value="DUF885 DOMAIN-CONTAINING PROTEIN"/>
    <property type="match status" value="1"/>
</dbReference>
<dbReference type="Pfam" id="PF05960">
    <property type="entry name" value="DUF885"/>
    <property type="match status" value="1"/>
</dbReference>
<sequence>MLWPMSDVDALSDRYAGELAAADPCLAAMMGIAGHDGELTDYSPDGFAARHELAERTLAELTATPVRTDAERRAAAVLRDRLEIDLARSVAGCVDADLNTIDSPPQRLRQAIEVLDQGERTVEADLRSRLAGIPEALAGLRVSLERGRQQGRLSALRQVVNCARQSKEFADYLDTLPPGYRAETERAGAALLDFASYLTETLAPAAPLRDAVGAERYALEARHFLGSEIDLLETYDWGWQELARLEAQMREVGAEIAPGEPLPAVLAALDADPAHRVRGADRFRAWIQELADKAIADLDGTHFDIPEPLRRLDCRVPSSNTGIYYLAPAEDLSRPGTVWYSLTEEEPVTWAAPSVMFHEGAPGHHLQLGLNVLNTGTLNRFQRMSAELHVGHSEGWGLYAERLMDELGYYELPAHRMGMLAGGQQLRAARVIVDIGLHLELDIPRGVGFHDGERWTPELAVEFVLGRSGSIGGEEFARFQVDRYLGLPGQAIAYKVGERAWLAAREAAQARQGSRFGLRTFHHTALDLGPMGLDLLTTELERLLV</sequence>
<gene>
    <name evidence="1" type="ORF">BCF44_10883</name>
</gene>
<dbReference type="EMBL" id="QUNO01000008">
    <property type="protein sequence ID" value="REH44603.1"/>
    <property type="molecule type" value="Genomic_DNA"/>
</dbReference>
<proteinExistence type="predicted"/>
<reference evidence="1 2" key="1">
    <citation type="submission" date="2018-08" db="EMBL/GenBank/DDBJ databases">
        <title>Genomic Encyclopedia of Archaeal and Bacterial Type Strains, Phase II (KMG-II): from individual species to whole genera.</title>
        <authorList>
            <person name="Goeker M."/>
        </authorList>
    </citation>
    <scope>NUCLEOTIDE SEQUENCE [LARGE SCALE GENOMIC DNA]</scope>
    <source>
        <strain evidence="1 2">DSM 45791</strain>
    </source>
</reference>
<accession>A0A3E0HFS6</accession>
<dbReference type="InterPro" id="IPR010281">
    <property type="entry name" value="DUF885"/>
</dbReference>
<dbReference type="PANTHER" id="PTHR33361">
    <property type="entry name" value="GLR0591 PROTEIN"/>
    <property type="match status" value="1"/>
</dbReference>